<dbReference type="Proteomes" id="UP000199428">
    <property type="component" value="Unassembled WGS sequence"/>
</dbReference>
<dbReference type="EMBL" id="FMWK01000018">
    <property type="protein sequence ID" value="SCZ81068.1"/>
    <property type="molecule type" value="Genomic_DNA"/>
</dbReference>
<organism evidence="1 2">
    <name type="scientific">Pseudobutyrivibrio xylanivorans</name>
    <dbReference type="NCBI Taxonomy" id="185007"/>
    <lineage>
        <taxon>Bacteria</taxon>
        <taxon>Bacillati</taxon>
        <taxon>Bacillota</taxon>
        <taxon>Clostridia</taxon>
        <taxon>Lachnospirales</taxon>
        <taxon>Lachnospiraceae</taxon>
        <taxon>Pseudobutyrivibrio</taxon>
    </lineage>
</organism>
<dbReference type="InterPro" id="IPR029063">
    <property type="entry name" value="SAM-dependent_MTases_sf"/>
</dbReference>
<dbReference type="Gene3D" id="3.40.50.150">
    <property type="entry name" value="Vaccinia Virus protein VP39"/>
    <property type="match status" value="1"/>
</dbReference>
<gene>
    <name evidence="1" type="ORF">SAMN02910350_02619</name>
</gene>
<reference evidence="1 2" key="1">
    <citation type="submission" date="2016-10" db="EMBL/GenBank/DDBJ databases">
        <authorList>
            <person name="de Groot N.N."/>
        </authorList>
    </citation>
    <scope>NUCLEOTIDE SEQUENCE [LARGE SCALE GENOMIC DNA]</scope>
    <source>
        <strain evidence="1 2">DSM 10317</strain>
    </source>
</reference>
<sequence length="208" mass="24230">MNPWEEISLSDYENHMSLDSVKQLQTLNEMMKMQFETYPVKTAMVFGVAGGNGLEHINQKKYEKIYGIDINEEYLAAVKQRYSYLEDTLECCRIDLNEESYILPESELVIANIFIEYVGYERFKKGILKSKAKYVSCIIQKNTDEETWVSNSPYIHAFDGLDAVHHQMEEKKLTQEMEDIGYGLLKIDNNPLPNGKRLVRLDYGNKQF</sequence>
<proteinExistence type="predicted"/>
<accession>A0A1G5S4G7</accession>
<evidence type="ECO:0008006" key="3">
    <source>
        <dbReference type="Google" id="ProtNLM"/>
    </source>
</evidence>
<dbReference type="AlphaFoldDB" id="A0A1G5S4G7"/>
<protein>
    <recommendedName>
        <fullName evidence="3">Class I SAM-dependent methyltransferase</fullName>
    </recommendedName>
</protein>
<name>A0A1G5S4G7_PSEXY</name>
<dbReference type="RefSeq" id="WP_090163939.1">
    <property type="nucleotide sequence ID" value="NZ_FMWK01000018.1"/>
</dbReference>
<evidence type="ECO:0000313" key="1">
    <source>
        <dbReference type="EMBL" id="SCZ81068.1"/>
    </source>
</evidence>
<dbReference type="SUPFAM" id="SSF53335">
    <property type="entry name" value="S-adenosyl-L-methionine-dependent methyltransferases"/>
    <property type="match status" value="1"/>
</dbReference>
<evidence type="ECO:0000313" key="2">
    <source>
        <dbReference type="Proteomes" id="UP000199428"/>
    </source>
</evidence>